<comment type="catalytic activity">
    <reaction evidence="1 6">
        <text>a beta-lactam + H2O = a substituted beta-amino acid</text>
        <dbReference type="Rhea" id="RHEA:20401"/>
        <dbReference type="ChEBI" id="CHEBI:15377"/>
        <dbReference type="ChEBI" id="CHEBI:35627"/>
        <dbReference type="ChEBI" id="CHEBI:140347"/>
        <dbReference type="EC" id="3.5.2.6"/>
    </reaction>
</comment>
<dbReference type="EMBL" id="BLVO01000016">
    <property type="protein sequence ID" value="GFM34725.1"/>
    <property type="molecule type" value="Genomic_DNA"/>
</dbReference>
<comment type="caution">
    <text evidence="8">The sequence shown here is derived from an EMBL/GenBank/DDBJ whole genome shotgun (WGS) entry which is preliminary data.</text>
</comment>
<evidence type="ECO:0000313" key="9">
    <source>
        <dbReference type="Proteomes" id="UP000503840"/>
    </source>
</evidence>
<sequence>MNRIFHAGLVAVAVCLVLLRVNAYAFDSGTLRDAVMMEEKRLGARIGVAVLDTSDGSGFEYKGSERFPINSTHKAFLCGALLQQVDSRILSLADTAVIHEGDLVTYSPVTEKYLAPRAIAYSELCKAAVSYSDNTAANVVVDRIGGVAAFNRFMQSLGDSVTRMDRKEPEINEGIPGDLRDTTTPSAAAASLHAMLFGKVLSEDSAELLAEWMKGDAVANALLRKSLPTGWSIADKTGAGGNGSRSIIAVVYPPAKSPWIVSIYIAETKATMAERNESIARLGQVLFPVMQ</sequence>
<organism evidence="8 9">
    <name type="scientific">Desulfovibrio subterraneus</name>
    <dbReference type="NCBI Taxonomy" id="2718620"/>
    <lineage>
        <taxon>Bacteria</taxon>
        <taxon>Pseudomonadati</taxon>
        <taxon>Thermodesulfobacteriota</taxon>
        <taxon>Desulfovibrionia</taxon>
        <taxon>Desulfovibrionales</taxon>
        <taxon>Desulfovibrionaceae</taxon>
        <taxon>Desulfovibrio</taxon>
    </lineage>
</organism>
<dbReference type="PANTHER" id="PTHR35333">
    <property type="entry name" value="BETA-LACTAMASE"/>
    <property type="match status" value="1"/>
</dbReference>
<dbReference type="NCBIfam" id="NF033103">
    <property type="entry name" value="bla_class_A"/>
    <property type="match status" value="1"/>
</dbReference>
<proteinExistence type="inferred from homology"/>
<evidence type="ECO:0000256" key="2">
    <source>
        <dbReference type="ARBA" id="ARBA00009009"/>
    </source>
</evidence>
<dbReference type="InterPro" id="IPR000871">
    <property type="entry name" value="Beta-lactam_class-A"/>
</dbReference>
<dbReference type="Gene3D" id="3.40.710.10">
    <property type="entry name" value="DD-peptidase/beta-lactamase superfamily"/>
    <property type="match status" value="1"/>
</dbReference>
<dbReference type="SUPFAM" id="SSF56601">
    <property type="entry name" value="beta-lactamase/transpeptidase-like"/>
    <property type="match status" value="1"/>
</dbReference>
<evidence type="ECO:0000256" key="3">
    <source>
        <dbReference type="ARBA" id="ARBA00012865"/>
    </source>
</evidence>
<feature type="domain" description="Beta-lactamase class A catalytic" evidence="7">
    <location>
        <begin position="47"/>
        <end position="264"/>
    </location>
</feature>
<dbReference type="Proteomes" id="UP000503840">
    <property type="component" value="Unassembled WGS sequence"/>
</dbReference>
<comment type="similarity">
    <text evidence="2 6">Belongs to the class-A beta-lactamase family.</text>
</comment>
<name>A0A7J0BNK2_9BACT</name>
<keyword evidence="9" id="KW-1185">Reference proteome</keyword>
<dbReference type="InterPro" id="IPR045155">
    <property type="entry name" value="Beta-lactam_cat"/>
</dbReference>
<dbReference type="PROSITE" id="PS00146">
    <property type="entry name" value="BETA_LACTAMASE_A"/>
    <property type="match status" value="1"/>
</dbReference>
<evidence type="ECO:0000256" key="4">
    <source>
        <dbReference type="ARBA" id="ARBA00022801"/>
    </source>
</evidence>
<evidence type="ECO:0000259" key="7">
    <source>
        <dbReference type="Pfam" id="PF13354"/>
    </source>
</evidence>
<dbReference type="Pfam" id="PF13354">
    <property type="entry name" value="Beta-lactamase2"/>
    <property type="match status" value="1"/>
</dbReference>
<reference evidence="8 9" key="1">
    <citation type="submission" date="2020-05" db="EMBL/GenBank/DDBJ databases">
        <title>Draft genome sequence of Desulfovibrio sp. strain HN2T.</title>
        <authorList>
            <person name="Ueno A."/>
            <person name="Tamazawa S."/>
            <person name="Tamamura S."/>
            <person name="Murakami T."/>
            <person name="Kiyama T."/>
            <person name="Inomata H."/>
            <person name="Amano Y."/>
            <person name="Miyakawa K."/>
            <person name="Tamaki H."/>
            <person name="Naganuma T."/>
            <person name="Kaneko K."/>
        </authorList>
    </citation>
    <scope>NUCLEOTIDE SEQUENCE [LARGE SCALE GENOMIC DNA]</scope>
    <source>
        <strain evidence="8 9">HN2</strain>
    </source>
</reference>
<evidence type="ECO:0000256" key="5">
    <source>
        <dbReference type="ARBA" id="ARBA00023251"/>
    </source>
</evidence>
<dbReference type="AlphaFoldDB" id="A0A7J0BNK2"/>
<keyword evidence="4 6" id="KW-0378">Hydrolase</keyword>
<dbReference type="GO" id="GO:0008800">
    <property type="term" value="F:beta-lactamase activity"/>
    <property type="evidence" value="ECO:0007669"/>
    <property type="project" value="UniProtKB-UniRule"/>
</dbReference>
<keyword evidence="5 6" id="KW-0046">Antibiotic resistance</keyword>
<evidence type="ECO:0000256" key="6">
    <source>
        <dbReference type="RuleBase" id="RU361140"/>
    </source>
</evidence>
<dbReference type="GO" id="GO:0046677">
    <property type="term" value="P:response to antibiotic"/>
    <property type="evidence" value="ECO:0007669"/>
    <property type="project" value="UniProtKB-UniRule"/>
</dbReference>
<dbReference type="RefSeq" id="WP_243452213.1">
    <property type="nucleotide sequence ID" value="NZ_BLVO01000016.1"/>
</dbReference>
<evidence type="ECO:0000256" key="1">
    <source>
        <dbReference type="ARBA" id="ARBA00001526"/>
    </source>
</evidence>
<dbReference type="PRINTS" id="PR00118">
    <property type="entry name" value="BLACTAMASEA"/>
</dbReference>
<dbReference type="InterPro" id="IPR012338">
    <property type="entry name" value="Beta-lactam/transpept-like"/>
</dbReference>
<protein>
    <recommendedName>
        <fullName evidence="3 6">Beta-lactamase</fullName>
        <ecNumber evidence="3 6">3.5.2.6</ecNumber>
    </recommendedName>
</protein>
<dbReference type="PANTHER" id="PTHR35333:SF3">
    <property type="entry name" value="BETA-LACTAMASE-TYPE TRANSPEPTIDASE FOLD CONTAINING PROTEIN"/>
    <property type="match status" value="1"/>
</dbReference>
<accession>A0A7J0BNK2</accession>
<evidence type="ECO:0000313" key="8">
    <source>
        <dbReference type="EMBL" id="GFM34725.1"/>
    </source>
</evidence>
<gene>
    <name evidence="8" type="ORF">DSM101010T_30900</name>
</gene>
<dbReference type="GO" id="GO:0030655">
    <property type="term" value="P:beta-lactam antibiotic catabolic process"/>
    <property type="evidence" value="ECO:0007669"/>
    <property type="project" value="InterPro"/>
</dbReference>
<dbReference type="InterPro" id="IPR023650">
    <property type="entry name" value="Beta-lactam_class-A_AS"/>
</dbReference>
<dbReference type="EC" id="3.5.2.6" evidence="3 6"/>